<dbReference type="GO" id="GO:0036430">
    <property type="term" value="F:CMP kinase activity"/>
    <property type="evidence" value="ECO:0007669"/>
    <property type="project" value="RHEA"/>
</dbReference>
<evidence type="ECO:0000259" key="9">
    <source>
        <dbReference type="Pfam" id="PF02224"/>
    </source>
</evidence>
<protein>
    <recommendedName>
        <fullName evidence="8">Cytidylate kinase</fullName>
        <shortName evidence="8">CK</shortName>
        <ecNumber evidence="8">2.7.4.25</ecNumber>
    </recommendedName>
    <alternativeName>
        <fullName evidence="8">Cytidine monophosphate kinase</fullName>
        <shortName evidence="8">CMP kinase</shortName>
    </alternativeName>
</protein>
<evidence type="ECO:0000256" key="1">
    <source>
        <dbReference type="ARBA" id="ARBA00009427"/>
    </source>
</evidence>
<comment type="caution">
    <text evidence="10">The sequence shown here is derived from an EMBL/GenBank/DDBJ whole genome shotgun (WGS) entry which is preliminary data.</text>
</comment>
<gene>
    <name evidence="8" type="primary">cmk</name>
    <name evidence="10" type="ORF">C7B46_09440</name>
</gene>
<comment type="subcellular location">
    <subcellularLocation>
        <location evidence="8">Cytoplasm</location>
    </subcellularLocation>
</comment>
<reference evidence="10 11" key="1">
    <citation type="journal article" date="2014" name="BMC Genomics">
        <title>Comparison of environmental and isolate Sulfobacillus genomes reveals diverse carbon, sulfur, nitrogen, and hydrogen metabolisms.</title>
        <authorList>
            <person name="Justice N.B."/>
            <person name="Norman A."/>
            <person name="Brown C.T."/>
            <person name="Singh A."/>
            <person name="Thomas B.C."/>
            <person name="Banfield J.F."/>
        </authorList>
    </citation>
    <scope>NUCLEOTIDE SEQUENCE [LARGE SCALE GENOMIC DNA]</scope>
    <source>
        <strain evidence="10">AMDSBA4</strain>
    </source>
</reference>
<dbReference type="InterPro" id="IPR027417">
    <property type="entry name" value="P-loop_NTPase"/>
</dbReference>
<proteinExistence type="inferred from homology"/>
<dbReference type="EMBL" id="PXYW01000019">
    <property type="protein sequence ID" value="PSR33496.1"/>
    <property type="molecule type" value="Genomic_DNA"/>
</dbReference>
<dbReference type="GO" id="GO:0005524">
    <property type="term" value="F:ATP binding"/>
    <property type="evidence" value="ECO:0007669"/>
    <property type="project" value="UniProtKB-UniRule"/>
</dbReference>
<dbReference type="PANTHER" id="PTHR21299:SF2">
    <property type="entry name" value="CYTIDYLATE KINASE"/>
    <property type="match status" value="1"/>
</dbReference>
<dbReference type="CDD" id="cd02020">
    <property type="entry name" value="CMPK"/>
    <property type="match status" value="1"/>
</dbReference>
<dbReference type="GO" id="GO:0006220">
    <property type="term" value="P:pyrimidine nucleotide metabolic process"/>
    <property type="evidence" value="ECO:0007669"/>
    <property type="project" value="UniProtKB-UniRule"/>
</dbReference>
<comment type="catalytic activity">
    <reaction evidence="7 8">
        <text>CMP + ATP = CDP + ADP</text>
        <dbReference type="Rhea" id="RHEA:11600"/>
        <dbReference type="ChEBI" id="CHEBI:30616"/>
        <dbReference type="ChEBI" id="CHEBI:58069"/>
        <dbReference type="ChEBI" id="CHEBI:60377"/>
        <dbReference type="ChEBI" id="CHEBI:456216"/>
        <dbReference type="EC" id="2.7.4.25"/>
    </reaction>
</comment>
<evidence type="ECO:0000313" key="10">
    <source>
        <dbReference type="EMBL" id="PSR33496.1"/>
    </source>
</evidence>
<evidence type="ECO:0000313" key="11">
    <source>
        <dbReference type="Proteomes" id="UP000242972"/>
    </source>
</evidence>
<dbReference type="EC" id="2.7.4.25" evidence="8"/>
<dbReference type="GO" id="GO:0015949">
    <property type="term" value="P:nucleobase-containing small molecule interconversion"/>
    <property type="evidence" value="ECO:0007669"/>
    <property type="project" value="TreeGrafter"/>
</dbReference>
<dbReference type="InterPro" id="IPR011994">
    <property type="entry name" value="Cytidylate_kinase_dom"/>
</dbReference>
<evidence type="ECO:0000256" key="3">
    <source>
        <dbReference type="ARBA" id="ARBA00022741"/>
    </source>
</evidence>
<keyword evidence="8" id="KW-0963">Cytoplasm</keyword>
<evidence type="ECO:0000256" key="5">
    <source>
        <dbReference type="ARBA" id="ARBA00022840"/>
    </source>
</evidence>
<dbReference type="GO" id="GO:0005829">
    <property type="term" value="C:cytosol"/>
    <property type="evidence" value="ECO:0007669"/>
    <property type="project" value="TreeGrafter"/>
</dbReference>
<sequence length="230" mass="25263">MTARSVRQPIVAVDGPAGAGKSTVARKMAERLGLLYLDTGAMYRGLAHKALRHGVDLRDESSLEDLLSHTVIDLYRGRDGQTEVLVDGENVTPYLRTPEVNASVSVVAGFPRVRVEMVRRLRKLAEHGGVVMDGRDIGTYVLPEADVKFFLTASLEARAQRRQKDLAKLGYQVAVDMLAQEIDHRDRLDSTRAVAPLARAADAVMIDTTNLEVAHVVDQMVSVFHHVVGE</sequence>
<evidence type="ECO:0000256" key="2">
    <source>
        <dbReference type="ARBA" id="ARBA00022679"/>
    </source>
</evidence>
<dbReference type="PANTHER" id="PTHR21299">
    <property type="entry name" value="CYTIDYLATE KINASE/PANTOATE-BETA-ALANINE LIGASE"/>
    <property type="match status" value="1"/>
</dbReference>
<feature type="domain" description="Cytidylate kinase" evidence="9">
    <location>
        <begin position="11"/>
        <end position="225"/>
    </location>
</feature>
<dbReference type="InterPro" id="IPR003136">
    <property type="entry name" value="Cytidylate_kin"/>
</dbReference>
<dbReference type="Gene3D" id="3.40.50.300">
    <property type="entry name" value="P-loop containing nucleotide triphosphate hydrolases"/>
    <property type="match status" value="1"/>
</dbReference>
<keyword evidence="3 8" id="KW-0547">Nucleotide-binding</keyword>
<dbReference type="AlphaFoldDB" id="A0A2T2XGB0"/>
<dbReference type="Pfam" id="PF02224">
    <property type="entry name" value="Cytidylate_kin"/>
    <property type="match status" value="1"/>
</dbReference>
<comment type="catalytic activity">
    <reaction evidence="6 8">
        <text>dCMP + ATP = dCDP + ADP</text>
        <dbReference type="Rhea" id="RHEA:25094"/>
        <dbReference type="ChEBI" id="CHEBI:30616"/>
        <dbReference type="ChEBI" id="CHEBI:57566"/>
        <dbReference type="ChEBI" id="CHEBI:58593"/>
        <dbReference type="ChEBI" id="CHEBI:456216"/>
        <dbReference type="EC" id="2.7.4.25"/>
    </reaction>
</comment>
<dbReference type="SUPFAM" id="SSF52540">
    <property type="entry name" value="P-loop containing nucleoside triphosphate hydrolases"/>
    <property type="match status" value="1"/>
</dbReference>
<organism evidence="10 11">
    <name type="scientific">Sulfobacillus benefaciens</name>
    <dbReference type="NCBI Taxonomy" id="453960"/>
    <lineage>
        <taxon>Bacteria</taxon>
        <taxon>Bacillati</taxon>
        <taxon>Bacillota</taxon>
        <taxon>Clostridia</taxon>
        <taxon>Eubacteriales</taxon>
        <taxon>Clostridiales Family XVII. Incertae Sedis</taxon>
        <taxon>Sulfobacillus</taxon>
    </lineage>
</organism>
<evidence type="ECO:0000256" key="4">
    <source>
        <dbReference type="ARBA" id="ARBA00022777"/>
    </source>
</evidence>
<dbReference type="Proteomes" id="UP000242972">
    <property type="component" value="Unassembled WGS sequence"/>
</dbReference>
<feature type="binding site" evidence="8">
    <location>
        <begin position="15"/>
        <end position="23"/>
    </location>
    <ligand>
        <name>ATP</name>
        <dbReference type="ChEBI" id="CHEBI:30616"/>
    </ligand>
</feature>
<accession>A0A2T2XGB0</accession>
<name>A0A2T2XGB0_9FIRM</name>
<comment type="similarity">
    <text evidence="1 8">Belongs to the cytidylate kinase family. Type 1 subfamily.</text>
</comment>
<keyword evidence="2 8" id="KW-0808">Transferase</keyword>
<dbReference type="GO" id="GO:0036431">
    <property type="term" value="F:dCMP kinase activity"/>
    <property type="evidence" value="ECO:0007669"/>
    <property type="project" value="InterPro"/>
</dbReference>
<dbReference type="NCBIfam" id="TIGR00017">
    <property type="entry name" value="cmk"/>
    <property type="match status" value="1"/>
</dbReference>
<keyword evidence="5 8" id="KW-0067">ATP-binding</keyword>
<evidence type="ECO:0000256" key="6">
    <source>
        <dbReference type="ARBA" id="ARBA00047615"/>
    </source>
</evidence>
<evidence type="ECO:0000256" key="8">
    <source>
        <dbReference type="HAMAP-Rule" id="MF_00238"/>
    </source>
</evidence>
<evidence type="ECO:0000256" key="7">
    <source>
        <dbReference type="ARBA" id="ARBA00048478"/>
    </source>
</evidence>
<dbReference type="HAMAP" id="MF_00238">
    <property type="entry name" value="Cytidyl_kinase_type1"/>
    <property type="match status" value="1"/>
</dbReference>
<keyword evidence="4 8" id="KW-0418">Kinase</keyword>